<sequence>MSGLLAERSGDVAGAVTAYDRGLNLDADGDEIALHRGLLEQDYGNALIRTGHREDGLHITRDLPAELRHPCGIGAGSLGSHQVAECGRTTSVFDIHGLAGDGPALIGAAPFGESAHGLFR</sequence>
<gene>
    <name evidence="1" type="ORF">STVIR_8222</name>
</gene>
<dbReference type="EMBL" id="AMLP01000263">
    <property type="protein sequence ID" value="ELS50792.1"/>
    <property type="molecule type" value="Genomic_DNA"/>
</dbReference>
<dbReference type="Proteomes" id="UP000011205">
    <property type="component" value="Unassembled WGS sequence"/>
</dbReference>
<protein>
    <submittedName>
        <fullName evidence="1">Uncharacterized protein</fullName>
    </submittedName>
</protein>
<proteinExistence type="predicted"/>
<reference evidence="1 2" key="1">
    <citation type="journal article" date="2013" name="Genome Announc.">
        <title>Draft Genome Sequence of Streptomyces viridochromogenes Strain Tu57, Producer of Avilamycin.</title>
        <authorList>
            <person name="Gruning B.A."/>
            <person name="Erxleben A."/>
            <person name="Hahnlein A."/>
            <person name="Gunther S."/>
        </authorList>
    </citation>
    <scope>NUCLEOTIDE SEQUENCE [LARGE SCALE GENOMIC DNA]</scope>
    <source>
        <strain evidence="1 2">Tue57</strain>
    </source>
</reference>
<organism evidence="1 2">
    <name type="scientific">Streptomyces viridochromogenes Tue57</name>
    <dbReference type="NCBI Taxonomy" id="1160705"/>
    <lineage>
        <taxon>Bacteria</taxon>
        <taxon>Bacillati</taxon>
        <taxon>Actinomycetota</taxon>
        <taxon>Actinomycetes</taxon>
        <taxon>Kitasatosporales</taxon>
        <taxon>Streptomycetaceae</taxon>
        <taxon>Streptomyces</taxon>
    </lineage>
</organism>
<comment type="caution">
    <text evidence="1">The sequence shown here is derived from an EMBL/GenBank/DDBJ whole genome shotgun (WGS) entry which is preliminary data.</text>
</comment>
<name>L8P647_STRVR</name>
<accession>L8P647</accession>
<dbReference type="AlphaFoldDB" id="L8P647"/>
<evidence type="ECO:0000313" key="2">
    <source>
        <dbReference type="Proteomes" id="UP000011205"/>
    </source>
</evidence>
<evidence type="ECO:0000313" key="1">
    <source>
        <dbReference type="EMBL" id="ELS50792.1"/>
    </source>
</evidence>